<reference evidence="2" key="1">
    <citation type="journal article" date="2008" name="J. Bacteriol.">
        <title>Genome sequence of the streptomycin-producing microorganism Streptomyces griseus IFO 13350.</title>
        <authorList>
            <person name="Ohnishi Y."/>
            <person name="Ishikawa J."/>
            <person name="Hara H."/>
            <person name="Suzuki H."/>
            <person name="Ikenoya M."/>
            <person name="Ikeda H."/>
            <person name="Yamashita A."/>
            <person name="Hattori M."/>
            <person name="Horinouchi S."/>
        </authorList>
    </citation>
    <scope>NUCLEOTIDE SEQUENCE [LARGE SCALE GENOMIC DNA]</scope>
    <source>
        <strain evidence="2">JCM 4626 / NBRC 13350</strain>
    </source>
</reference>
<sequence>MSALYRPTPPQLRHVTLIPAGCRDARDRPSLFSNLVTLMVILCVMDGVLEVPGAVR</sequence>
<dbReference type="AlphaFoldDB" id="B1VNH4"/>
<dbReference type="HOGENOM" id="CLU_3012325_0_0_11"/>
<dbReference type="EMBL" id="AP009493">
    <property type="protein sequence ID" value="BAG16997.1"/>
    <property type="molecule type" value="Genomic_DNA"/>
</dbReference>
<accession>B1VNH4</accession>
<evidence type="ECO:0000313" key="2">
    <source>
        <dbReference type="Proteomes" id="UP000001685"/>
    </source>
</evidence>
<gene>
    <name evidence="1" type="ordered locus">SGR_168</name>
</gene>
<proteinExistence type="predicted"/>
<organism evidence="1 2">
    <name type="scientific">Streptomyces griseus subsp. griseus (strain JCM 4626 / CBS 651.72 / NBRC 13350 / KCC S-0626 / ISP 5235)</name>
    <dbReference type="NCBI Taxonomy" id="455632"/>
    <lineage>
        <taxon>Bacteria</taxon>
        <taxon>Bacillati</taxon>
        <taxon>Actinomycetota</taxon>
        <taxon>Actinomycetes</taxon>
        <taxon>Kitasatosporales</taxon>
        <taxon>Streptomycetaceae</taxon>
        <taxon>Streptomyces</taxon>
    </lineage>
</organism>
<dbReference type="KEGG" id="sgr:SGR_168"/>
<protein>
    <submittedName>
        <fullName evidence="1">Uncharacterized protein</fullName>
    </submittedName>
</protein>
<dbReference type="Proteomes" id="UP000001685">
    <property type="component" value="Chromosome"/>
</dbReference>
<evidence type="ECO:0000313" key="1">
    <source>
        <dbReference type="EMBL" id="BAG16997.1"/>
    </source>
</evidence>
<name>B1VNH4_STRGG</name>